<dbReference type="EMBL" id="OVTA01000005">
    <property type="protein sequence ID" value="SPR96567.1"/>
    <property type="molecule type" value="Genomic_DNA"/>
</dbReference>
<gene>
    <name evidence="2" type="ORF">CBM2634_A130033</name>
</gene>
<dbReference type="Gene3D" id="3.30.1540.10">
    <property type="entry name" value="formyl-coa transferase, domain 3"/>
    <property type="match status" value="1"/>
</dbReference>
<keyword evidence="1 2" id="KW-0808">Transferase</keyword>
<evidence type="ECO:0000313" key="2">
    <source>
        <dbReference type="EMBL" id="SPR96567.1"/>
    </source>
</evidence>
<dbReference type="InterPro" id="IPR003673">
    <property type="entry name" value="CoA-Trfase_fam_III"/>
</dbReference>
<sequence>MSSSTPAPVPLRGVKVIELSHLIAGPYCGQLLAEEGATVIKVEPPEGELTRHREPMRRSGGKTISGYFGALNRGKKSITLDLKNPQGLHTLHGLLETADVLVTNMRGGALKRLGLYPDDLLKRYPRLVIACISGFGLNNAGKYTERAGLAMVAEAMSGTTSLTRDHEGDPVWCGFAMGDILAAMAAHSAILLALRNQEMHGLGRVLDLSMVECSLPMVSVALAREQSASAELRAFAGSNNFHGVPYGAFPASDGFVNIGVNRDDFWKRLCEAMEQPELGVDPRYETYVERAKRQQEVHRLTEAFTRRFTRDEIVEKLNAADVPVASILTMAELTSDDYMRTRGAFRTVRDGIGGTMLLPVDPTRFQPAEGSDLVPLLGEHREELLSRELGLSVEEISRLEEAGAFGKPRALGADAATIQ</sequence>
<protein>
    <submittedName>
        <fullName evidence="2">Putative acyl-CoA transferase family 3</fullName>
    </submittedName>
</protein>
<reference evidence="2 3" key="1">
    <citation type="submission" date="2018-01" db="EMBL/GenBank/DDBJ databases">
        <authorList>
            <person name="Gaut B.S."/>
            <person name="Morton B.R."/>
            <person name="Clegg M.T."/>
            <person name="Duvall M.R."/>
        </authorList>
    </citation>
    <scope>NUCLEOTIDE SEQUENCE [LARGE SCALE GENOMIC DNA]</scope>
    <source>
        <strain evidence="2">Cupriavidus taiwanensis cmp 52</strain>
    </source>
</reference>
<dbReference type="InterPro" id="IPR044855">
    <property type="entry name" value="CoA-Trfase_III_dom3_sf"/>
</dbReference>
<organism evidence="2 3">
    <name type="scientific">Cupriavidus taiwanensis</name>
    <dbReference type="NCBI Taxonomy" id="164546"/>
    <lineage>
        <taxon>Bacteria</taxon>
        <taxon>Pseudomonadati</taxon>
        <taxon>Pseudomonadota</taxon>
        <taxon>Betaproteobacteria</taxon>
        <taxon>Burkholderiales</taxon>
        <taxon>Burkholderiaceae</taxon>
        <taxon>Cupriavidus</taxon>
    </lineage>
</organism>
<proteinExistence type="predicted"/>
<accession>A0A375IVE0</accession>
<dbReference type="PANTHER" id="PTHR48207">
    <property type="entry name" value="SUCCINATE--HYDROXYMETHYLGLUTARATE COA-TRANSFERASE"/>
    <property type="match status" value="1"/>
</dbReference>
<dbReference type="InterPro" id="IPR023606">
    <property type="entry name" value="CoA-Trfase_III_dom_1_sf"/>
</dbReference>
<name>A0A375IVE0_9BURK</name>
<dbReference type="AlphaFoldDB" id="A0A375IVE0"/>
<dbReference type="Gene3D" id="3.40.50.10540">
    <property type="entry name" value="Crotonobetainyl-coa:carnitine coa-transferase, domain 1"/>
    <property type="match status" value="1"/>
</dbReference>
<dbReference type="Proteomes" id="UP000256805">
    <property type="component" value="Unassembled WGS sequence"/>
</dbReference>
<dbReference type="InterPro" id="IPR050483">
    <property type="entry name" value="CoA-transferase_III_domain"/>
</dbReference>
<dbReference type="SUPFAM" id="SSF89796">
    <property type="entry name" value="CoA-transferase family III (CaiB/BaiF)"/>
    <property type="match status" value="1"/>
</dbReference>
<evidence type="ECO:0000256" key="1">
    <source>
        <dbReference type="ARBA" id="ARBA00022679"/>
    </source>
</evidence>
<dbReference type="GO" id="GO:0008410">
    <property type="term" value="F:CoA-transferase activity"/>
    <property type="evidence" value="ECO:0007669"/>
    <property type="project" value="TreeGrafter"/>
</dbReference>
<dbReference type="PANTHER" id="PTHR48207:SF3">
    <property type="entry name" value="SUCCINATE--HYDROXYMETHYLGLUTARATE COA-TRANSFERASE"/>
    <property type="match status" value="1"/>
</dbReference>
<dbReference type="RefSeq" id="WP_116382697.1">
    <property type="nucleotide sequence ID" value="NZ_LS483233.1"/>
</dbReference>
<dbReference type="Pfam" id="PF02515">
    <property type="entry name" value="CoA_transf_3"/>
    <property type="match status" value="1"/>
</dbReference>
<evidence type="ECO:0000313" key="3">
    <source>
        <dbReference type="Proteomes" id="UP000256805"/>
    </source>
</evidence>